<organism evidence="9 10">
    <name type="scientific">Tupaia chinensis</name>
    <name type="common">Chinese tree shrew</name>
    <name type="synonym">Tupaia belangeri chinensis</name>
    <dbReference type="NCBI Taxonomy" id="246437"/>
    <lineage>
        <taxon>Eukaryota</taxon>
        <taxon>Metazoa</taxon>
        <taxon>Chordata</taxon>
        <taxon>Craniata</taxon>
        <taxon>Vertebrata</taxon>
        <taxon>Euteleostomi</taxon>
        <taxon>Mammalia</taxon>
        <taxon>Eutheria</taxon>
        <taxon>Euarchontoglires</taxon>
        <taxon>Scandentia</taxon>
        <taxon>Tupaiidae</taxon>
        <taxon>Tupaia</taxon>
    </lineage>
</organism>
<evidence type="ECO:0000256" key="5">
    <source>
        <dbReference type="ARBA" id="ARBA00022741"/>
    </source>
</evidence>
<feature type="compositionally biased region" description="Polar residues" evidence="8">
    <location>
        <begin position="567"/>
        <end position="590"/>
    </location>
</feature>
<feature type="compositionally biased region" description="Polar residues" evidence="8">
    <location>
        <begin position="630"/>
        <end position="645"/>
    </location>
</feature>
<name>L9KRR4_TUPCH</name>
<dbReference type="InterPro" id="IPR004344">
    <property type="entry name" value="TTL/TTLL_fam"/>
</dbReference>
<sequence>MPSLPQEGVIQAPSPLDLNTELPYESTMKRKVRKKKKKGTITANVAGTKFEIVRLVIDEMGFMKTPDEDGTSNLIWCDSAVQENPKDCTKIMIKSRPLDYTFVPRTWIFPAEYTQFQNYVKELKKKRKQKTFIVKPANGAMGHGISLIRNGDKLPSQDHLIVQEYIEKPFLMEGYKFDLRIYILVTSCDPLKIFLYHDGLVRMGTEKYIPPNESNLTQLYMHLTNYSVNKHNERFERDETENKGSKRSIKWFTEFLQANEHDVAKFWSDISELVVKTLIVAEPHVLHAYRMCRPGQPPGSESVCFEVLGFDILLDRKLKPWLLEINRAPSFGTDQKIDYDVKRGVLLNALKLLNIRTSDKRRNLAKQKAEAQRRLYGQNSIKRLLPGSSDWEQQRHQLERRKEELKERLAQVRKQISREEHENRHMGNYRRIYPPEDKTLLEKYENLLAVAFQTFLSGRAASFQRELNNPLKRMKEEDILDLLEQCEIDDEKLMGKTTRPRGPKPLCSMPASTEIMKKQKYYSSDSSYDSSSSSSESDENEKEEYQNKKREKQVTYNLKHSSHYKLIQQSSSMRRSVSCPRSISAQSPSSGDARPFSAQQVISVSRPTSGSRSHSLNRVSSYTRHLPHSSDASSTNPQMSESLRQLKTKEQEDDLTSQTLFVLKDMKIRFPGKSDAESELLIEDATNRLLFWASPGAHSFDSDQNAKTVRVFTLNFYLQGHQQTAPMALSQDHSRSASWSSFSRPPPQDYLPLYLQEVSFHFVLARCNHLWCFYLDLPHLSFSDQLPLLNSGGFTCPIYLVQLPKMDDMSTATIEKKATATFSAKPHGPKTDSSIGAHCTEGRRENKGTTATTHKKSEDESSVPPKQPPNLALLFFSEYMLRMMFMKLS</sequence>
<dbReference type="GO" id="GO:0005874">
    <property type="term" value="C:microtubule"/>
    <property type="evidence" value="ECO:0007669"/>
    <property type="project" value="UniProtKB-KW"/>
</dbReference>
<evidence type="ECO:0000256" key="2">
    <source>
        <dbReference type="ARBA" id="ARBA00006820"/>
    </source>
</evidence>
<evidence type="ECO:0000313" key="9">
    <source>
        <dbReference type="EMBL" id="ELW65393.1"/>
    </source>
</evidence>
<keyword evidence="10" id="KW-1185">Reference proteome</keyword>
<protein>
    <submittedName>
        <fullName evidence="9">Tubulin polyglutamylase TTLL7</fullName>
    </submittedName>
</protein>
<dbReference type="AlphaFoldDB" id="L9KRR4"/>
<dbReference type="Pfam" id="PF03133">
    <property type="entry name" value="TTL"/>
    <property type="match status" value="1"/>
</dbReference>
<feature type="compositionally biased region" description="Polar residues" evidence="8">
    <location>
        <begin position="597"/>
        <end position="623"/>
    </location>
</feature>
<dbReference type="GO" id="GO:0000226">
    <property type="term" value="P:microtubule cytoskeleton organization"/>
    <property type="evidence" value="ECO:0007669"/>
    <property type="project" value="TreeGrafter"/>
</dbReference>
<dbReference type="SUPFAM" id="SSF56059">
    <property type="entry name" value="Glutathione synthetase ATP-binding domain-like"/>
    <property type="match status" value="1"/>
</dbReference>
<evidence type="ECO:0000256" key="8">
    <source>
        <dbReference type="SAM" id="MobiDB-lite"/>
    </source>
</evidence>
<reference evidence="10" key="2">
    <citation type="journal article" date="2013" name="Nat. Commun.">
        <title>Genome of the Chinese tree shrew.</title>
        <authorList>
            <person name="Fan Y."/>
            <person name="Huang Z.Y."/>
            <person name="Cao C.C."/>
            <person name="Chen C.S."/>
            <person name="Chen Y.X."/>
            <person name="Fan D.D."/>
            <person name="He J."/>
            <person name="Hou H.L."/>
            <person name="Hu L."/>
            <person name="Hu X.T."/>
            <person name="Jiang X.T."/>
            <person name="Lai R."/>
            <person name="Lang Y.S."/>
            <person name="Liang B."/>
            <person name="Liao S.G."/>
            <person name="Mu D."/>
            <person name="Ma Y.Y."/>
            <person name="Niu Y.Y."/>
            <person name="Sun X.Q."/>
            <person name="Xia J.Q."/>
            <person name="Xiao J."/>
            <person name="Xiong Z.Q."/>
            <person name="Xu L."/>
            <person name="Yang L."/>
            <person name="Zhang Y."/>
            <person name="Zhao W."/>
            <person name="Zhao X.D."/>
            <person name="Zheng Y.T."/>
            <person name="Zhou J.M."/>
            <person name="Zhu Y.B."/>
            <person name="Zhang G.J."/>
            <person name="Wang J."/>
            <person name="Yao Y.G."/>
        </authorList>
    </citation>
    <scope>NUCLEOTIDE SEQUENCE [LARGE SCALE GENOMIC DNA]</scope>
</reference>
<evidence type="ECO:0000313" key="10">
    <source>
        <dbReference type="Proteomes" id="UP000011518"/>
    </source>
</evidence>
<evidence type="ECO:0000256" key="1">
    <source>
        <dbReference type="ARBA" id="ARBA00001946"/>
    </source>
</evidence>
<evidence type="ECO:0000256" key="3">
    <source>
        <dbReference type="ARBA" id="ARBA00022598"/>
    </source>
</evidence>
<feature type="region of interest" description="Disordered" evidence="8">
    <location>
        <begin position="820"/>
        <end position="867"/>
    </location>
</feature>
<comment type="similarity">
    <text evidence="2">Belongs to the tubulin--tyrosine ligase family.</text>
</comment>
<gene>
    <name evidence="9" type="ORF">TREES_T100013166</name>
</gene>
<dbReference type="FunFam" id="3.30.470.20:FF:000009">
    <property type="entry name" value="tubulin polyglutamylase TTLL5 isoform X1"/>
    <property type="match status" value="1"/>
</dbReference>
<proteinExistence type="inferred from homology"/>
<keyword evidence="6" id="KW-0067">ATP-binding</keyword>
<feature type="coiled-coil region" evidence="7">
    <location>
        <begin position="388"/>
        <end position="422"/>
    </location>
</feature>
<evidence type="ECO:0000256" key="7">
    <source>
        <dbReference type="SAM" id="Coils"/>
    </source>
</evidence>
<dbReference type="GO" id="GO:0070740">
    <property type="term" value="F:tubulin-glutamic acid ligase activity"/>
    <property type="evidence" value="ECO:0007669"/>
    <property type="project" value="TreeGrafter"/>
</dbReference>
<feature type="compositionally biased region" description="Low complexity" evidence="8">
    <location>
        <begin position="521"/>
        <end position="535"/>
    </location>
</feature>
<dbReference type="PANTHER" id="PTHR12241:SF147">
    <property type="entry name" value="TUBULIN POLYGLUTAMYLASE TTLL7"/>
    <property type="match status" value="1"/>
</dbReference>
<reference evidence="10" key="1">
    <citation type="submission" date="2012-07" db="EMBL/GenBank/DDBJ databases">
        <title>Genome of the Chinese tree shrew, a rising model animal genetically related to primates.</title>
        <authorList>
            <person name="Zhang G."/>
            <person name="Fan Y."/>
            <person name="Yao Y."/>
            <person name="Huang Z."/>
        </authorList>
    </citation>
    <scope>NUCLEOTIDE SEQUENCE [LARGE SCALE GENOMIC DNA]</scope>
</reference>
<evidence type="ECO:0000256" key="4">
    <source>
        <dbReference type="ARBA" id="ARBA00022701"/>
    </source>
</evidence>
<dbReference type="eggNOG" id="KOG2158">
    <property type="taxonomic scope" value="Eukaryota"/>
</dbReference>
<comment type="cofactor">
    <cofactor evidence="1">
        <name>Mg(2+)</name>
        <dbReference type="ChEBI" id="CHEBI:18420"/>
    </cofactor>
</comment>
<keyword evidence="7" id="KW-0175">Coiled coil</keyword>
<dbReference type="FunCoup" id="L9KRR4">
    <property type="interactions" value="251"/>
</dbReference>
<keyword evidence="5" id="KW-0547">Nucleotide-binding</keyword>
<accession>L9KRR4</accession>
<keyword evidence="3" id="KW-0436">Ligase</keyword>
<evidence type="ECO:0000256" key="6">
    <source>
        <dbReference type="ARBA" id="ARBA00022840"/>
    </source>
</evidence>
<dbReference type="GO" id="GO:0015631">
    <property type="term" value="F:tubulin binding"/>
    <property type="evidence" value="ECO:0007669"/>
    <property type="project" value="TreeGrafter"/>
</dbReference>
<dbReference type="GO" id="GO:0005524">
    <property type="term" value="F:ATP binding"/>
    <property type="evidence" value="ECO:0007669"/>
    <property type="project" value="UniProtKB-KW"/>
</dbReference>
<dbReference type="Proteomes" id="UP000011518">
    <property type="component" value="Unassembled WGS sequence"/>
</dbReference>
<dbReference type="PROSITE" id="PS51221">
    <property type="entry name" value="TTL"/>
    <property type="match status" value="1"/>
</dbReference>
<dbReference type="Gene3D" id="3.30.470.20">
    <property type="entry name" value="ATP-grasp fold, B domain"/>
    <property type="match status" value="1"/>
</dbReference>
<dbReference type="PANTHER" id="PTHR12241">
    <property type="entry name" value="TUBULIN POLYGLUTAMYLASE"/>
    <property type="match status" value="1"/>
</dbReference>
<dbReference type="GO" id="GO:0036064">
    <property type="term" value="C:ciliary basal body"/>
    <property type="evidence" value="ECO:0007669"/>
    <property type="project" value="TreeGrafter"/>
</dbReference>
<dbReference type="InParanoid" id="L9KRR4"/>
<feature type="region of interest" description="Disordered" evidence="8">
    <location>
        <begin position="493"/>
        <end position="654"/>
    </location>
</feature>
<keyword evidence="4" id="KW-0493">Microtubule</keyword>
<dbReference type="EMBL" id="KB320690">
    <property type="protein sequence ID" value="ELW65393.1"/>
    <property type="molecule type" value="Genomic_DNA"/>
</dbReference>